<dbReference type="GO" id="GO:0070182">
    <property type="term" value="F:DNA polymerase binding"/>
    <property type="evidence" value="ECO:0007669"/>
    <property type="project" value="TreeGrafter"/>
</dbReference>
<feature type="compositionally biased region" description="Acidic residues" evidence="1">
    <location>
        <begin position="1013"/>
        <end position="1030"/>
    </location>
</feature>
<dbReference type="InterPro" id="IPR026171">
    <property type="entry name" value="FANCI"/>
</dbReference>
<dbReference type="InterPro" id="IPR029308">
    <property type="entry name" value="FANCI_S1"/>
</dbReference>
<gene>
    <name evidence="4" type="ORF">CDAUBV1_LOCUS9730</name>
</gene>
<feature type="compositionally biased region" description="Low complexity" evidence="1">
    <location>
        <begin position="1568"/>
        <end position="1582"/>
    </location>
</feature>
<dbReference type="PANTHER" id="PTHR21818:SF0">
    <property type="entry name" value="FANCONI ANEMIA GROUP I PROTEIN"/>
    <property type="match status" value="1"/>
</dbReference>
<reference evidence="4" key="1">
    <citation type="submission" date="2024-06" db="EMBL/GenBank/DDBJ databases">
        <authorList>
            <person name="Liu X."/>
            <person name="Lenzi L."/>
            <person name="Haldenby T S."/>
            <person name="Uol C."/>
        </authorList>
    </citation>
    <scope>NUCLEOTIDE SEQUENCE</scope>
</reference>
<evidence type="ECO:0000256" key="1">
    <source>
        <dbReference type="SAM" id="MobiDB-lite"/>
    </source>
</evidence>
<feature type="region of interest" description="Disordered" evidence="1">
    <location>
        <begin position="1006"/>
        <end position="1038"/>
    </location>
</feature>
<feature type="domain" description="FANCI solenoid 1" evidence="2">
    <location>
        <begin position="119"/>
        <end position="226"/>
    </location>
</feature>
<dbReference type="EMBL" id="CAXLJL010000267">
    <property type="protein sequence ID" value="CAL5135600.1"/>
    <property type="molecule type" value="Genomic_DNA"/>
</dbReference>
<evidence type="ECO:0008006" key="6">
    <source>
        <dbReference type="Google" id="ProtNLM"/>
    </source>
</evidence>
<dbReference type="Proteomes" id="UP001497525">
    <property type="component" value="Unassembled WGS sequence"/>
</dbReference>
<feature type="compositionally biased region" description="Polar residues" evidence="1">
    <location>
        <begin position="1544"/>
        <end position="1554"/>
    </location>
</feature>
<evidence type="ECO:0000259" key="3">
    <source>
        <dbReference type="Pfam" id="PF14678"/>
    </source>
</evidence>
<feature type="region of interest" description="Disordered" evidence="1">
    <location>
        <begin position="1484"/>
        <end position="1530"/>
    </location>
</feature>
<dbReference type="Pfam" id="PF14675">
    <property type="entry name" value="FANCI_S1"/>
    <property type="match status" value="1"/>
</dbReference>
<evidence type="ECO:0000313" key="4">
    <source>
        <dbReference type="EMBL" id="CAL5135600.1"/>
    </source>
</evidence>
<dbReference type="InterPro" id="IPR029314">
    <property type="entry name" value="FANCI_S4"/>
</dbReference>
<proteinExistence type="predicted"/>
<evidence type="ECO:0000259" key="2">
    <source>
        <dbReference type="Pfam" id="PF14675"/>
    </source>
</evidence>
<name>A0AAV2TGK5_CALDB</name>
<dbReference type="GO" id="GO:0006281">
    <property type="term" value="P:DNA repair"/>
    <property type="evidence" value="ECO:0007669"/>
    <property type="project" value="InterPro"/>
</dbReference>
<comment type="caution">
    <text evidence="4">The sequence shown here is derived from an EMBL/GenBank/DDBJ whole genome shotgun (WGS) entry which is preliminary data.</text>
</comment>
<accession>A0AAV2TGK5</accession>
<protein>
    <recommendedName>
        <fullName evidence="6">Fanconi anemia group I protein</fullName>
    </recommendedName>
</protein>
<feature type="domain" description="FANCI solenoid 4" evidence="3">
    <location>
        <begin position="1187"/>
        <end position="1473"/>
    </location>
</feature>
<sequence>MERALLLNAENPSRVREIIRNKKSLEVIEVFRNILLNAESDENVIILEALICGTYENEELLDICEGVVDTLWSVVLPDRFHSIMSTYVTNSVEYLEDWKLERLCFKIVQNLKKQCIGKAVILDAFSKAMDKLETSGTAFNSLVKSLCNADWAAENTIPLLGLLSNYSLVRSSVKSILSKVLAKLDRFDCRILPDLLKSILIFSSPVLDLVLNNLQTYLNSNDRETSKLEDALLVAFVELCNQNDQFRSSFINVMKKFSGRSGLSDFVCAALLVVLPNTSLQSQALRTLSSYVLSGCSDNQLIQESCFLRGMCEIPPDPVQQITKLLSCCSLSWSCMNCSSSRDDIIGAIVNHLWSESCKPSAVQYADLLADLVALCPLEVAVFANRLDPVVDSLGLIPIELSAAIVHALLPLIRAGSKLLDAWEEDDQPLQNPIVQLRTRILTTLCKISSNARIRNRRTAVTCFLLLLKHLKVTVSAFRLAVRNSSSSSFSQHSTFSQSQSTQTNPSILYTQLQSTQVAQQAVTLPCDTSQNEALCTEIVSVLHRVIFSVFFRSQSGSFLEDPENRLKSDIYLGLCEVVARNKGLCETVLNLYIRCLIGIVRPDFLRHLKQTANTVLLTMPTVVEPSQPVTATGPVVSLDDLIKCTENGHFVRSEHPQILVWCLQLVLTHPLFASSWRRYRLSRSAEASNTSSESSQSSAGFSQFTQSAGSTTVACGRPVSSSLFSKAVALLIGISDSLRTTPLDDFGLTPDMDFGSSSTGKLNREKAQLLLGLYDACVEFELKDPLRGISATIEDNTEATKSTQDACWNRVRLLFARRLALRNLVYGKLPGLANSNIGHGNFLLSSGSSDGDSRAGLLILGVISAAQANLSRILRASVKSDVANSLAHHLLLTITSRLAQFTHCTGGGIPYAYRDGLIDAVVPILKDVIRYYNHMLLVEYDCNVTTNADSTESSHPRTGSTSNATTPSAALGVLEIAFVLALEFLGSNRLHQLAMRLYPAASNPNYRYPTSEADDDPNELEDLEQEEEYPERSQSEISPAQALSTMIKLIKGWITHLLAPPEVNPQTQHSSAHSANRTKDLVILLPVLVRLCRARAIVGAGDSSGSRSNSNPYAGLDRVLVWLLRLMRAPGKSTAETNALVSSARVQLVNQAIWLAHLVGDFADGDARAVTSLTTTSSDLSIECLLSTLAADIHISLGDTIDAKDGTDVSVGPENDVTFPLVNRSSSLLLLPLIYSAIRQLLTEFEWILNYLTSTLGGRLKLETLSDEATTNDESSDQDNAHEEVLCRRLVGLGETLGHLFQTTLPAPSANADNLLETGFRVFNFLTSLVKYYLRIVRSRCGRFPVIFERVIRVFGKFVSPNAYSFIAYIQHAESEKVKAIQDKKPLKKDAKNSGKKEASQSALKKDLSNGSLAPALISRSIKESRLIPQLIYAIEQYERFLMQLSKRSKVNLMRNVKLAVSRDFRINQATVIAQQERCAALSVSSDSEDDGSDEANIQPVGGNEAAPSNDRSSIVHEEDIENRTPVSTGYRPSVVDLVVPADSSQSQLQMNPLESAEIRTPEWGTRLPASAARRSALKRPLQSDREGLGRSPPGKLTSRNPFV</sequence>
<dbReference type="PANTHER" id="PTHR21818">
    <property type="entry name" value="BC025462 PROTEIN"/>
    <property type="match status" value="1"/>
</dbReference>
<feature type="region of interest" description="Disordered" evidence="1">
    <location>
        <begin position="1382"/>
        <end position="1404"/>
    </location>
</feature>
<evidence type="ECO:0000313" key="5">
    <source>
        <dbReference type="Proteomes" id="UP001497525"/>
    </source>
</evidence>
<dbReference type="Pfam" id="PF14678">
    <property type="entry name" value="FANCI_S4"/>
    <property type="match status" value="1"/>
</dbReference>
<organism evidence="4 5">
    <name type="scientific">Calicophoron daubneyi</name>
    <name type="common">Rumen fluke</name>
    <name type="synonym">Paramphistomum daubneyi</name>
    <dbReference type="NCBI Taxonomy" id="300641"/>
    <lineage>
        <taxon>Eukaryota</taxon>
        <taxon>Metazoa</taxon>
        <taxon>Spiralia</taxon>
        <taxon>Lophotrochozoa</taxon>
        <taxon>Platyhelminthes</taxon>
        <taxon>Trematoda</taxon>
        <taxon>Digenea</taxon>
        <taxon>Plagiorchiida</taxon>
        <taxon>Pronocephalata</taxon>
        <taxon>Paramphistomoidea</taxon>
        <taxon>Paramphistomidae</taxon>
        <taxon>Calicophoron</taxon>
    </lineage>
</organism>
<feature type="region of interest" description="Disordered" evidence="1">
    <location>
        <begin position="1544"/>
        <end position="1605"/>
    </location>
</feature>